<feature type="domain" description="Glycoside hydrolase family 65 C-terminal" evidence="5">
    <location>
        <begin position="688"/>
        <end position="747"/>
    </location>
</feature>
<keyword evidence="7" id="KW-0326">Glycosidase</keyword>
<feature type="domain" description="Glycoside hydrolase family 65 central catalytic" evidence="4">
    <location>
        <begin position="322"/>
        <end position="678"/>
    </location>
</feature>
<dbReference type="Proteomes" id="UP000242754">
    <property type="component" value="Unassembled WGS sequence"/>
</dbReference>
<dbReference type="SUPFAM" id="SSF48208">
    <property type="entry name" value="Six-hairpin glycosidases"/>
    <property type="match status" value="1"/>
</dbReference>
<dbReference type="PIRSF" id="PIRSF036289">
    <property type="entry name" value="Glycosyl_hydrolase_malt_phosph"/>
    <property type="match status" value="1"/>
</dbReference>
<dbReference type="GO" id="GO:0030246">
    <property type="term" value="F:carbohydrate binding"/>
    <property type="evidence" value="ECO:0007669"/>
    <property type="project" value="InterPro"/>
</dbReference>
<name>A0A143YS52_9LACT</name>
<feature type="binding site" evidence="3">
    <location>
        <begin position="591"/>
        <end position="592"/>
    </location>
    <ligand>
        <name>substrate</name>
    </ligand>
</feature>
<comment type="similarity">
    <text evidence="1">Belongs to the glycosyl hydrolase 65 family.</text>
</comment>
<evidence type="ECO:0000313" key="7">
    <source>
        <dbReference type="EMBL" id="CZQ97320.1"/>
    </source>
</evidence>
<dbReference type="SUPFAM" id="SSF74650">
    <property type="entry name" value="Galactose mutarotase-like"/>
    <property type="match status" value="1"/>
</dbReference>
<gene>
    <name evidence="7" type="ORF">Tpal_2132</name>
</gene>
<dbReference type="PANTHER" id="PTHR11051">
    <property type="entry name" value="GLYCOSYL HYDROLASE-RELATED"/>
    <property type="match status" value="1"/>
</dbReference>
<feature type="domain" description="Glycoside hydrolase family 65 N-terminal" evidence="6">
    <location>
        <begin position="13"/>
        <end position="266"/>
    </location>
</feature>
<dbReference type="PANTHER" id="PTHR11051:SF14">
    <property type="entry name" value="MALTOSE PHOSPHORYLASE"/>
    <property type="match status" value="1"/>
</dbReference>
<dbReference type="Gene3D" id="2.70.98.40">
    <property type="entry name" value="Glycoside hydrolase, family 65, N-terminal domain"/>
    <property type="match status" value="1"/>
</dbReference>
<evidence type="ECO:0000259" key="5">
    <source>
        <dbReference type="Pfam" id="PF03633"/>
    </source>
</evidence>
<dbReference type="InterPro" id="IPR012341">
    <property type="entry name" value="6hp_glycosidase-like_sf"/>
</dbReference>
<dbReference type="InterPro" id="IPR017045">
    <property type="entry name" value="Malt_Pase/Glycosyl_Hdrlase"/>
</dbReference>
<evidence type="ECO:0000256" key="1">
    <source>
        <dbReference type="ARBA" id="ARBA00006768"/>
    </source>
</evidence>
<proteinExistence type="inferred from homology"/>
<keyword evidence="7" id="KW-0378">Hydrolase</keyword>
<protein>
    <submittedName>
        <fullName evidence="7">Six-hairpin glycosidase</fullName>
    </submittedName>
</protein>
<dbReference type="Pfam" id="PF03632">
    <property type="entry name" value="Glyco_hydro_65m"/>
    <property type="match status" value="1"/>
</dbReference>
<evidence type="ECO:0000313" key="8">
    <source>
        <dbReference type="Proteomes" id="UP000242754"/>
    </source>
</evidence>
<evidence type="ECO:0000256" key="3">
    <source>
        <dbReference type="PIRSR" id="PIRSR036289-51"/>
    </source>
</evidence>
<dbReference type="InterPro" id="IPR005194">
    <property type="entry name" value="Glyco_hydro_65_C"/>
</dbReference>
<dbReference type="OrthoDB" id="9758855at2"/>
<dbReference type="GO" id="GO:0004553">
    <property type="term" value="F:hydrolase activity, hydrolyzing O-glycosyl compounds"/>
    <property type="evidence" value="ECO:0007669"/>
    <property type="project" value="TreeGrafter"/>
</dbReference>
<dbReference type="GO" id="GO:0005975">
    <property type="term" value="P:carbohydrate metabolic process"/>
    <property type="evidence" value="ECO:0007669"/>
    <property type="project" value="InterPro"/>
</dbReference>
<feature type="active site" description="Proton donor" evidence="2">
    <location>
        <position position="486"/>
    </location>
</feature>
<evidence type="ECO:0000259" key="4">
    <source>
        <dbReference type="Pfam" id="PF03632"/>
    </source>
</evidence>
<accession>A0A143YS52</accession>
<evidence type="ECO:0000256" key="2">
    <source>
        <dbReference type="PIRSR" id="PIRSR036289-50"/>
    </source>
</evidence>
<dbReference type="RefSeq" id="WP_087033680.1">
    <property type="nucleotide sequence ID" value="NZ_FJNE01000006.1"/>
</dbReference>
<dbReference type="STRING" id="140314.SAMN04488076_104171"/>
<organism evidence="7 8">
    <name type="scientific">Trichococcus palustris</name>
    <dbReference type="NCBI Taxonomy" id="140314"/>
    <lineage>
        <taxon>Bacteria</taxon>
        <taxon>Bacillati</taxon>
        <taxon>Bacillota</taxon>
        <taxon>Bacilli</taxon>
        <taxon>Lactobacillales</taxon>
        <taxon>Carnobacteriaceae</taxon>
        <taxon>Trichococcus</taxon>
    </lineage>
</organism>
<dbReference type="Pfam" id="PF03636">
    <property type="entry name" value="Glyco_hydro_65N"/>
    <property type="match status" value="1"/>
</dbReference>
<reference evidence="7 8" key="1">
    <citation type="submission" date="2016-02" db="EMBL/GenBank/DDBJ databases">
        <authorList>
            <person name="Wen L."/>
            <person name="He K."/>
            <person name="Yang H."/>
        </authorList>
    </citation>
    <scope>NUCLEOTIDE SEQUENCE [LARGE SCALE GENOMIC DNA]</scope>
    <source>
        <strain evidence="7">Trichococcus palustris</strain>
    </source>
</reference>
<keyword evidence="8" id="KW-1185">Reference proteome</keyword>
<dbReference type="EMBL" id="FJNE01000006">
    <property type="protein sequence ID" value="CZQ97320.1"/>
    <property type="molecule type" value="Genomic_DNA"/>
</dbReference>
<feature type="binding site" evidence="3">
    <location>
        <begin position="357"/>
        <end position="358"/>
    </location>
    <ligand>
        <name>substrate</name>
    </ligand>
</feature>
<dbReference type="Gene3D" id="1.50.10.10">
    <property type="match status" value="1"/>
</dbReference>
<dbReference type="GO" id="GO:0016757">
    <property type="term" value="F:glycosyltransferase activity"/>
    <property type="evidence" value="ECO:0007669"/>
    <property type="project" value="UniProtKB-ARBA"/>
</dbReference>
<dbReference type="Gene3D" id="2.60.420.10">
    <property type="entry name" value="Maltose phosphorylase, domain 3"/>
    <property type="match status" value="1"/>
</dbReference>
<dbReference type="AlphaFoldDB" id="A0A143YS52"/>
<dbReference type="InterPro" id="IPR008928">
    <property type="entry name" value="6-hairpin_glycosidase_sf"/>
</dbReference>
<sequence length="761" mass="86053">MKRLFDIDTWKITTNELDKANKRLQESLTAIGNGYMGMRGNFEEGYSGDTHEGTYLAGVWYPDKTRVGWWKNGYPEYFGKVINALNFIAVGIEVNGETVDLAKNDISDFRLELDMRQGLLNRGFVWKSENGETVVRFTFQRAVSIAKKELALIRIEAEVLDGTADVTFHPRLDSNVTNEDANYEEMFWTEVARSIDTPVRLTAKTIPNPFGIEQFTVTAAMMNVADGLEKTSSNESPLLVEETFNGTIASGGKLTLTKYVAIVTSRDVPEEGQAAVAKTLLAEAASKGYDSLIAEHVAAWAERWNRADVKIAGDEEAQQGIRFNIFGLFSTYYGEDERLNIGPKGFTGEKYGGATYWDTEAYMVPMYLSVAEPRVTEQLLRYRHSQLPGAFHNAKQQGLKGALYPMVTFTGVECHNEWEITFEEIHRNGAVAHAIYNYTNYTGDEAYLLTKGIDVLTGISRFWADRVHFSKRKQKYMIHGVTGPNEYENNVNNNYHTNNMAAWTLEYTLESLAKVSDDKLAELAVSEEEMAQWQDIVDHMYYPHDATLGVFVQQDTFLDKDIRTVDTLDPAERPLNQHWSWDKILRSPFIKQADVLQSIYFLNDRYTWEEKERNFDFYEPMTVHESSLSASVHAILAAELGKEDKAVELYARTARLDLDNYNNDTQDGLHITSMSGAWLAIVQGFAGMRVSDNQLQFKPFLPKNWQGYDFKINFRGSLLDVAITGGEVTLKVVEGPALNVKIFEEVIAVNGTVVKSLIEVE</sequence>
<dbReference type="InterPro" id="IPR037018">
    <property type="entry name" value="GH65_N"/>
</dbReference>
<dbReference type="InterPro" id="IPR005195">
    <property type="entry name" value="Glyco_hydro_65_M"/>
</dbReference>
<evidence type="ECO:0000259" key="6">
    <source>
        <dbReference type="Pfam" id="PF03636"/>
    </source>
</evidence>
<dbReference type="InterPro" id="IPR011013">
    <property type="entry name" value="Gal_mutarotase_sf_dom"/>
</dbReference>
<dbReference type="InterPro" id="IPR005196">
    <property type="entry name" value="Glyco_hydro_65_N"/>
</dbReference>
<dbReference type="NCBIfam" id="NF010380">
    <property type="entry name" value="PRK13807.1"/>
    <property type="match status" value="1"/>
</dbReference>
<dbReference type="Pfam" id="PF03633">
    <property type="entry name" value="Glyco_hydro_65C"/>
    <property type="match status" value="1"/>
</dbReference>